<dbReference type="Pfam" id="PF12974">
    <property type="entry name" value="Phosphonate-bd"/>
    <property type="match status" value="1"/>
</dbReference>
<keyword evidence="2" id="KW-0732">Signal</keyword>
<dbReference type="CDD" id="cd01071">
    <property type="entry name" value="PBP2_PhnD_like"/>
    <property type="match status" value="1"/>
</dbReference>
<name>A0A348AFP5_9FIRM</name>
<dbReference type="Proteomes" id="UP000276437">
    <property type="component" value="Chromosome"/>
</dbReference>
<reference evidence="4 5" key="1">
    <citation type="journal article" date="2018" name="Int. J. Syst. Evol. Microbiol.">
        <title>Methylomusa anaerophila gen. nov., sp. nov., an anaerobic methanol-utilizing bacterium isolated from a microbial fuel cell.</title>
        <authorList>
            <person name="Amano N."/>
            <person name="Yamamuro A."/>
            <person name="Miyahara M."/>
            <person name="Kouzuma A."/>
            <person name="Abe T."/>
            <person name="Watanabe K."/>
        </authorList>
    </citation>
    <scope>NUCLEOTIDE SEQUENCE [LARGE SCALE GENOMIC DNA]</scope>
    <source>
        <strain evidence="4 5">MMFC1</strain>
    </source>
</reference>
<keyword evidence="3" id="KW-0472">Membrane</keyword>
<proteinExistence type="inferred from homology"/>
<dbReference type="EMBL" id="AP018449">
    <property type="protein sequence ID" value="BBB89893.1"/>
    <property type="molecule type" value="Genomic_DNA"/>
</dbReference>
<dbReference type="GO" id="GO:0055085">
    <property type="term" value="P:transmembrane transport"/>
    <property type="evidence" value="ECO:0007669"/>
    <property type="project" value="InterPro"/>
</dbReference>
<dbReference type="SUPFAM" id="SSF53850">
    <property type="entry name" value="Periplasmic binding protein-like II"/>
    <property type="match status" value="1"/>
</dbReference>
<evidence type="ECO:0000313" key="4">
    <source>
        <dbReference type="EMBL" id="BBB89893.1"/>
    </source>
</evidence>
<dbReference type="Gene3D" id="3.40.190.10">
    <property type="entry name" value="Periplasmic binding protein-like II"/>
    <property type="match status" value="2"/>
</dbReference>
<keyword evidence="5" id="KW-1185">Reference proteome</keyword>
<evidence type="ECO:0000256" key="3">
    <source>
        <dbReference type="SAM" id="Phobius"/>
    </source>
</evidence>
<comment type="similarity">
    <text evidence="1">Belongs to the phosphate/phosphite/phosphonate binding protein family.</text>
</comment>
<gene>
    <name evidence="4" type="primary">phnD_1</name>
    <name evidence="4" type="ORF">MAMMFC1_00533</name>
</gene>
<organism evidence="4 5">
    <name type="scientific">Methylomusa anaerophila</name>
    <dbReference type="NCBI Taxonomy" id="1930071"/>
    <lineage>
        <taxon>Bacteria</taxon>
        <taxon>Bacillati</taxon>
        <taxon>Bacillota</taxon>
        <taxon>Negativicutes</taxon>
        <taxon>Selenomonadales</taxon>
        <taxon>Sporomusaceae</taxon>
        <taxon>Methylomusa</taxon>
    </lineage>
</organism>
<accession>A0A348AFP5</accession>
<dbReference type="OrthoDB" id="9781943at2"/>
<dbReference type="GO" id="GO:0043190">
    <property type="term" value="C:ATP-binding cassette (ABC) transporter complex"/>
    <property type="evidence" value="ECO:0007669"/>
    <property type="project" value="InterPro"/>
</dbReference>
<evidence type="ECO:0000313" key="5">
    <source>
        <dbReference type="Proteomes" id="UP000276437"/>
    </source>
</evidence>
<evidence type="ECO:0000256" key="1">
    <source>
        <dbReference type="ARBA" id="ARBA00007162"/>
    </source>
</evidence>
<evidence type="ECO:0000256" key="2">
    <source>
        <dbReference type="ARBA" id="ARBA00022729"/>
    </source>
</evidence>
<dbReference type="InterPro" id="IPR005770">
    <property type="entry name" value="PhnD"/>
</dbReference>
<sequence>MRGLLRINSLKYLALVVTSVLILAGFMDYGFPKSQPIHSEVALPVLRVGAVPAESKEKTRDQFEKFMNYLGRKTGCIVELYVADNYEGIIDKMRQGDLDIAWFGPFSYVIAAETAGARAFAIDDNIKNGTVYHSVFITHSESGIDSIEKIKGHTFAFVDQASTSGYLIPKSILQRHGIDPLRDFAKVEFAGSHDAAILAVKKRQIDAAAVSDAILASLSEKGIVGEKELQMIGSSEAIPTSTWAYRDGIAAELLAKIRQAFFSIAAEDREALGMYGNDLVKGFVPTDDKQYDIIRNIAENLGLGSN</sequence>
<dbReference type="PANTHER" id="PTHR35841">
    <property type="entry name" value="PHOSPHONATES-BINDING PERIPLASMIC PROTEIN"/>
    <property type="match status" value="1"/>
</dbReference>
<feature type="transmembrane region" description="Helical" evidence="3">
    <location>
        <begin position="12"/>
        <end position="31"/>
    </location>
</feature>
<protein>
    <submittedName>
        <fullName evidence="4">Phosphate-import protein PhnD</fullName>
    </submittedName>
</protein>
<keyword evidence="3" id="KW-1133">Transmembrane helix</keyword>
<dbReference type="KEGG" id="mana:MAMMFC1_00533"/>
<dbReference type="PANTHER" id="PTHR35841:SF1">
    <property type="entry name" value="PHOSPHONATES-BINDING PERIPLASMIC PROTEIN"/>
    <property type="match status" value="1"/>
</dbReference>
<dbReference type="NCBIfam" id="TIGR01098">
    <property type="entry name" value="3A0109s03R"/>
    <property type="match status" value="1"/>
</dbReference>
<dbReference type="RefSeq" id="WP_126306241.1">
    <property type="nucleotide sequence ID" value="NZ_AP018449.1"/>
</dbReference>
<dbReference type="AlphaFoldDB" id="A0A348AFP5"/>
<keyword evidence="3" id="KW-0812">Transmembrane</keyword>